<dbReference type="GO" id="GO:0010181">
    <property type="term" value="F:FMN binding"/>
    <property type="evidence" value="ECO:0007669"/>
    <property type="project" value="InterPro"/>
</dbReference>
<keyword evidence="8" id="KW-1185">Reference proteome</keyword>
<dbReference type="RefSeq" id="WP_133392979.1">
    <property type="nucleotide sequence ID" value="NZ_SMTG01000002.1"/>
</dbReference>
<organism evidence="7 8">
    <name type="scientific">Luteimonas terrae</name>
    <dbReference type="NCBI Taxonomy" id="1530191"/>
    <lineage>
        <taxon>Bacteria</taxon>
        <taxon>Pseudomonadati</taxon>
        <taxon>Pseudomonadota</taxon>
        <taxon>Gammaproteobacteria</taxon>
        <taxon>Lysobacterales</taxon>
        <taxon>Lysobacteraceae</taxon>
        <taxon>Luteimonas</taxon>
    </lineage>
</organism>
<dbReference type="InterPro" id="IPR013785">
    <property type="entry name" value="Aldolase_TIM"/>
</dbReference>
<dbReference type="GO" id="GO:0050661">
    <property type="term" value="F:NADP binding"/>
    <property type="evidence" value="ECO:0007669"/>
    <property type="project" value="InterPro"/>
</dbReference>
<evidence type="ECO:0000256" key="2">
    <source>
        <dbReference type="ARBA" id="ARBA00022630"/>
    </source>
</evidence>
<dbReference type="Gene3D" id="3.20.20.70">
    <property type="entry name" value="Aldolase class I"/>
    <property type="match status" value="1"/>
</dbReference>
<dbReference type="Proteomes" id="UP000295543">
    <property type="component" value="Unassembled WGS sequence"/>
</dbReference>
<dbReference type="CDD" id="cd02932">
    <property type="entry name" value="OYE_YqiM_FMN"/>
    <property type="match status" value="1"/>
</dbReference>
<dbReference type="OrthoDB" id="8523426at2"/>
<keyword evidence="4" id="KW-0521">NADP</keyword>
<name>A0A4R5UE25_9GAMM</name>
<comment type="caution">
    <text evidence="7">The sequence shown here is derived from an EMBL/GenBank/DDBJ whole genome shotgun (WGS) entry which is preliminary data.</text>
</comment>
<gene>
    <name evidence="7" type="ORF">E2F49_05920</name>
</gene>
<proteinExistence type="predicted"/>
<dbReference type="InterPro" id="IPR001155">
    <property type="entry name" value="OxRdtase_FMN_N"/>
</dbReference>
<dbReference type="SUPFAM" id="SSF51395">
    <property type="entry name" value="FMN-linked oxidoreductases"/>
    <property type="match status" value="1"/>
</dbReference>
<protein>
    <submittedName>
        <fullName evidence="7">NADH:flavin oxidoreductase/NADH oxidase</fullName>
    </submittedName>
</protein>
<evidence type="ECO:0000256" key="4">
    <source>
        <dbReference type="ARBA" id="ARBA00022857"/>
    </source>
</evidence>
<evidence type="ECO:0000256" key="5">
    <source>
        <dbReference type="ARBA" id="ARBA00023002"/>
    </source>
</evidence>
<dbReference type="InterPro" id="IPR044152">
    <property type="entry name" value="YqjM-like"/>
</dbReference>
<comment type="cofactor">
    <cofactor evidence="1">
        <name>FMN</name>
        <dbReference type="ChEBI" id="CHEBI:58210"/>
    </cofactor>
</comment>
<keyword evidence="2" id="KW-0285">Flavoprotein</keyword>
<evidence type="ECO:0000256" key="1">
    <source>
        <dbReference type="ARBA" id="ARBA00001917"/>
    </source>
</evidence>
<evidence type="ECO:0000313" key="8">
    <source>
        <dbReference type="Proteomes" id="UP000295543"/>
    </source>
</evidence>
<evidence type="ECO:0000256" key="3">
    <source>
        <dbReference type="ARBA" id="ARBA00022643"/>
    </source>
</evidence>
<dbReference type="EMBL" id="SMTG01000002">
    <property type="protein sequence ID" value="TDK33544.1"/>
    <property type="molecule type" value="Genomic_DNA"/>
</dbReference>
<reference evidence="7 8" key="1">
    <citation type="submission" date="2019-03" db="EMBL/GenBank/DDBJ databases">
        <title>Luteimonas zhaokaii sp.nov., isolated from the rectal contents of Plateau pika in Yushu, Qinghai Province, China.</title>
        <authorList>
            <person name="Zhang G."/>
        </authorList>
    </citation>
    <scope>NUCLEOTIDE SEQUENCE [LARGE SCALE GENOMIC DNA]</scope>
    <source>
        <strain evidence="7 8">THG-MD21</strain>
    </source>
</reference>
<keyword evidence="5" id="KW-0560">Oxidoreductase</keyword>
<feature type="domain" description="NADH:flavin oxidoreductase/NADH oxidase N-terminal" evidence="6">
    <location>
        <begin position="4"/>
        <end position="339"/>
    </location>
</feature>
<accession>A0A4R5UE25</accession>
<dbReference type="PANTHER" id="PTHR43303">
    <property type="entry name" value="NADPH DEHYDROGENASE C23G7.10C-RELATED"/>
    <property type="match status" value="1"/>
</dbReference>
<evidence type="ECO:0000259" key="6">
    <source>
        <dbReference type="Pfam" id="PF00724"/>
    </source>
</evidence>
<evidence type="ECO:0000313" key="7">
    <source>
        <dbReference type="EMBL" id="TDK33544.1"/>
    </source>
</evidence>
<dbReference type="PANTHER" id="PTHR43303:SF4">
    <property type="entry name" value="NADPH DEHYDROGENASE C23G7.10C-RELATED"/>
    <property type="match status" value="1"/>
</dbReference>
<keyword evidence="3" id="KW-0288">FMN</keyword>
<dbReference type="Pfam" id="PF00724">
    <property type="entry name" value="Oxidored_FMN"/>
    <property type="match status" value="1"/>
</dbReference>
<sequence>MSALFAPFRQRGLTLRNRIAVSPMCQYSAVEGVPDDWHRVHLGSRAVGGAGLVMTEACAVSPEARISPEDAGIWNDAQAHAWAPIAGFIRAQGAVPAIQLGHAGRKASTFAPWRGHGAVPEDAGGWPVVAPSAQVYSDRYPAPHALDAAGIARIVADFRAGALRALDAGFEVIELHAAHGYLLHQFLSPLSNTRDDAWGGRFDHRVRLLLDVVDAVRTVWPDRLPLWVRLSATDWVDGGWDLPQSIELARRLTSRGVDLIDTSSGGLSPLQAIEAVPDYQVPFAREIRAQAGIATGAVGLITTPAQAERIVAAGDADVVLLARELLRDPYFPRRAARELGVEIAAPAQYLRAW</sequence>
<dbReference type="AlphaFoldDB" id="A0A4R5UE25"/>
<dbReference type="GO" id="GO:0003959">
    <property type="term" value="F:NADPH dehydrogenase activity"/>
    <property type="evidence" value="ECO:0007669"/>
    <property type="project" value="InterPro"/>
</dbReference>